<evidence type="ECO:0000259" key="4">
    <source>
        <dbReference type="PROSITE" id="PS50930"/>
    </source>
</evidence>
<sequence>MIYQKVTTISPSKLLTHNTPLLKNMLTIAFIGVVLGLLGPFGSHEIPRITSIGYWVTSCFVGFAIYSPMITLCHQKLSFRVTREWQRVALACIPAGLLMSGVVMMLGQLFFGSHVLNGVSFRVILVNTGCLGLVITAIALYREAFEERGHQLEQATRNLDALTEQKKAELNQGYQEFMANLPVEKRGALLCLEMADHYLTVHTDKGFHMMLMRLKDATALLSRYPGLQTHRSWWVAHDAVVKVVKDGRKLHLQLSNDVNVPVSRSFIDNVKAAGFGG</sequence>
<dbReference type="GO" id="GO:0003677">
    <property type="term" value="F:DNA binding"/>
    <property type="evidence" value="ECO:0007669"/>
    <property type="project" value="UniProtKB-KW"/>
</dbReference>
<feature type="coiled-coil region" evidence="2">
    <location>
        <begin position="145"/>
        <end position="172"/>
    </location>
</feature>
<organism evidence="5 6">
    <name type="scientific">Microbulbifer salipaludis</name>
    <dbReference type="NCBI Taxonomy" id="187980"/>
    <lineage>
        <taxon>Bacteria</taxon>
        <taxon>Pseudomonadati</taxon>
        <taxon>Pseudomonadota</taxon>
        <taxon>Gammaproteobacteria</taxon>
        <taxon>Cellvibrionales</taxon>
        <taxon>Microbulbiferaceae</taxon>
        <taxon>Microbulbifer</taxon>
    </lineage>
</organism>
<accession>A0ABS3E7U6</accession>
<dbReference type="PROSITE" id="PS50930">
    <property type="entry name" value="HTH_LYTTR"/>
    <property type="match status" value="1"/>
</dbReference>
<keyword evidence="6" id="KW-1185">Reference proteome</keyword>
<dbReference type="SMART" id="SM00850">
    <property type="entry name" value="LytTR"/>
    <property type="match status" value="1"/>
</dbReference>
<keyword evidence="3" id="KW-1133">Transmembrane helix</keyword>
<keyword evidence="1" id="KW-0902">Two-component regulatory system</keyword>
<evidence type="ECO:0000313" key="6">
    <source>
        <dbReference type="Proteomes" id="UP000664293"/>
    </source>
</evidence>
<gene>
    <name evidence="5" type="ORF">JF535_11125</name>
</gene>
<feature type="transmembrane region" description="Helical" evidence="3">
    <location>
        <begin position="119"/>
        <end position="141"/>
    </location>
</feature>
<feature type="transmembrane region" description="Helical" evidence="3">
    <location>
        <begin position="21"/>
        <end position="40"/>
    </location>
</feature>
<keyword evidence="3" id="KW-0472">Membrane</keyword>
<reference evidence="5 6" key="1">
    <citation type="submission" date="2020-12" db="EMBL/GenBank/DDBJ databases">
        <title>Oil enriched cultivation method for isolating marine PHA-producing bacteria.</title>
        <authorList>
            <person name="Zheng W."/>
            <person name="Yu S."/>
            <person name="Huang Y."/>
        </authorList>
    </citation>
    <scope>NUCLEOTIDE SEQUENCE [LARGE SCALE GENOMIC DNA]</scope>
    <source>
        <strain evidence="5 6">SN0-2</strain>
    </source>
</reference>
<dbReference type="EMBL" id="JAEKJR010000002">
    <property type="protein sequence ID" value="MBN8431403.1"/>
    <property type="molecule type" value="Genomic_DNA"/>
</dbReference>
<feature type="domain" description="HTH LytTR-type" evidence="4">
    <location>
        <begin position="192"/>
        <end position="276"/>
    </location>
</feature>
<comment type="caution">
    <text evidence="5">The sequence shown here is derived from an EMBL/GenBank/DDBJ whole genome shotgun (WGS) entry which is preliminary data.</text>
</comment>
<feature type="transmembrane region" description="Helical" evidence="3">
    <location>
        <begin position="85"/>
        <end position="107"/>
    </location>
</feature>
<evidence type="ECO:0000256" key="2">
    <source>
        <dbReference type="SAM" id="Coils"/>
    </source>
</evidence>
<dbReference type="InterPro" id="IPR007492">
    <property type="entry name" value="LytTR_DNA-bd_dom"/>
</dbReference>
<dbReference type="RefSeq" id="WP_207002080.1">
    <property type="nucleotide sequence ID" value="NZ_JAEKJR010000002.1"/>
</dbReference>
<keyword evidence="5" id="KW-0238">DNA-binding</keyword>
<evidence type="ECO:0000256" key="1">
    <source>
        <dbReference type="ARBA" id="ARBA00023012"/>
    </source>
</evidence>
<feature type="transmembrane region" description="Helical" evidence="3">
    <location>
        <begin position="52"/>
        <end position="73"/>
    </location>
</feature>
<name>A0ABS3E7U6_9GAMM</name>
<proteinExistence type="predicted"/>
<keyword evidence="2" id="KW-0175">Coiled coil</keyword>
<keyword evidence="3" id="KW-0812">Transmembrane</keyword>
<dbReference type="Proteomes" id="UP000664293">
    <property type="component" value="Unassembled WGS sequence"/>
</dbReference>
<evidence type="ECO:0000256" key="3">
    <source>
        <dbReference type="SAM" id="Phobius"/>
    </source>
</evidence>
<evidence type="ECO:0000313" key="5">
    <source>
        <dbReference type="EMBL" id="MBN8431403.1"/>
    </source>
</evidence>
<protein>
    <submittedName>
        <fullName evidence="5">LytTR family transcriptional regulator DNA-binding domain-containing protein</fullName>
    </submittedName>
</protein>
<dbReference type="Gene3D" id="2.40.50.1020">
    <property type="entry name" value="LytTr DNA-binding domain"/>
    <property type="match status" value="1"/>
</dbReference>
<dbReference type="Pfam" id="PF04397">
    <property type="entry name" value="LytTR"/>
    <property type="match status" value="1"/>
</dbReference>